<feature type="region of interest" description="Disordered" evidence="11">
    <location>
        <begin position="679"/>
        <end position="704"/>
    </location>
</feature>
<sequence length="766" mass="81632">MPTLDDLLAAAVSGVGGSERPGQVTMAHAVAKAVDTGEHLLVQAGTGTGKSLAYLVPAVQHAVDTGTPAVVATATLALQAQIVDRDMPRVADALEPLLGRRPTYAIVKGRRNYVCLHKLEGGFPDDDESSLLSVGDVDKQAGRLGQEVVRLREWAGETESGDRDELVPGVSERAWRQVSVSAEECLGSKCPMVNDCFVELSRKAAKDVDIIVTNHSFMAIDAFEGRQMLPEHDVLVVDEAHELVDRVTATITDEVTPGMARTASKRAGRQADSSETIDDAATFLESVLEEIPEGRLTAIPDNLALALGRLRDTTRQVQSELKPPPGQEPDGARQMARAAVDELHENAARILEERELDVVWVNKDPRRGSVLRVAPMSVAMLVRDKVFEDRTVVLTSATLELGGTFDAVAGTIGLRGEGSPKWSGLDVGSPFDYPQQGIAYVAKHLPPPGRDGASPESMDEIEALVRAAGGRTLGLFSSMRAARAATDEMRERLKDLEGDLTILCQGEDQISTLVRQFARDPRTCLFGTLSLWQGVDVPGSSCQLVIIDRIPFPRPDDPLASARSRAIARMGGNGFMAVSATHAALRLAQGAGRLIRRGDDRGVVAFLDSRMMSARYAGFLQRSLPPFWPTADRNLVLNALKRLDATAPPPLEVADPALRGLTGAVKGTAMGDAAVAEAEAKGEVDATDSRPIATAPPPAPSASARTAVTQGHAWTEQADEELRDGVELGLSVEELAESLELPTEAVAARLDSLGLEAGTGATLTFD</sequence>
<evidence type="ECO:0000256" key="11">
    <source>
        <dbReference type="SAM" id="MobiDB-lite"/>
    </source>
</evidence>
<dbReference type="EC" id="5.6.2.3" evidence="7"/>
<comment type="similarity">
    <text evidence="6">Belongs to the helicase family. DinG subfamily.</text>
</comment>
<dbReference type="InterPro" id="IPR014001">
    <property type="entry name" value="Helicase_ATP-bd"/>
</dbReference>
<dbReference type="PANTHER" id="PTHR11472">
    <property type="entry name" value="DNA REPAIR DEAD HELICASE RAD3/XP-D SUBFAMILY MEMBER"/>
    <property type="match status" value="1"/>
</dbReference>
<dbReference type="InterPro" id="IPR014013">
    <property type="entry name" value="Helic_SF1/SF2_ATP-bd_DinG/Rad3"/>
</dbReference>
<dbReference type="GO" id="GO:0006139">
    <property type="term" value="P:nucleobase-containing compound metabolic process"/>
    <property type="evidence" value="ECO:0007669"/>
    <property type="project" value="InterPro"/>
</dbReference>
<comment type="catalytic activity">
    <reaction evidence="8">
        <text>ATP + H2O = ADP + phosphate + H(+)</text>
        <dbReference type="Rhea" id="RHEA:13065"/>
        <dbReference type="ChEBI" id="CHEBI:15377"/>
        <dbReference type="ChEBI" id="CHEBI:15378"/>
        <dbReference type="ChEBI" id="CHEBI:30616"/>
        <dbReference type="ChEBI" id="CHEBI:43474"/>
        <dbReference type="ChEBI" id="CHEBI:456216"/>
        <dbReference type="EC" id="5.6.2.3"/>
    </reaction>
</comment>
<dbReference type="PANTHER" id="PTHR11472:SF34">
    <property type="entry name" value="REGULATOR OF TELOMERE ELONGATION HELICASE 1"/>
    <property type="match status" value="1"/>
</dbReference>
<dbReference type="PROSITE" id="PS51193">
    <property type="entry name" value="HELICASE_ATP_BIND_2"/>
    <property type="match status" value="1"/>
</dbReference>
<dbReference type="InterPro" id="IPR027417">
    <property type="entry name" value="P-loop_NTPase"/>
</dbReference>
<dbReference type="GO" id="GO:0005524">
    <property type="term" value="F:ATP binding"/>
    <property type="evidence" value="ECO:0007669"/>
    <property type="project" value="UniProtKB-KW"/>
</dbReference>
<evidence type="ECO:0000256" key="1">
    <source>
        <dbReference type="ARBA" id="ARBA00001966"/>
    </source>
</evidence>
<keyword evidence="4 13" id="KW-0347">Helicase</keyword>
<dbReference type="Proteomes" id="UP000237822">
    <property type="component" value="Unassembled WGS sequence"/>
</dbReference>
<dbReference type="AlphaFoldDB" id="A0A2T0V0H3"/>
<name>A0A2T0V0H3_9MICO</name>
<evidence type="ECO:0000256" key="5">
    <source>
        <dbReference type="ARBA" id="ARBA00022840"/>
    </source>
</evidence>
<evidence type="ECO:0000256" key="3">
    <source>
        <dbReference type="ARBA" id="ARBA00022801"/>
    </source>
</evidence>
<evidence type="ECO:0000313" key="14">
    <source>
        <dbReference type="Proteomes" id="UP000237822"/>
    </source>
</evidence>
<dbReference type="Pfam" id="PF00270">
    <property type="entry name" value="DEAD"/>
    <property type="match status" value="1"/>
</dbReference>
<dbReference type="FunFam" id="3.40.50.300:FF:000437">
    <property type="entry name" value="ATP-dependent DNA helicase DinG"/>
    <property type="match status" value="1"/>
</dbReference>
<evidence type="ECO:0000256" key="10">
    <source>
        <dbReference type="ARBA" id="ARBA00079061"/>
    </source>
</evidence>
<proteinExistence type="inferred from homology"/>
<feature type="domain" description="Helicase ATP-binding" evidence="12">
    <location>
        <begin position="9"/>
        <end position="291"/>
    </location>
</feature>
<dbReference type="InterPro" id="IPR006555">
    <property type="entry name" value="ATP-dep_Helicase_C"/>
</dbReference>
<gene>
    <name evidence="13" type="ORF">BCF74_10183</name>
</gene>
<reference evidence="13 14" key="1">
    <citation type="submission" date="2018-03" db="EMBL/GenBank/DDBJ databases">
        <title>Genomic Encyclopedia of Archaeal and Bacterial Type Strains, Phase II (KMG-II): from individual species to whole genera.</title>
        <authorList>
            <person name="Goeker M."/>
        </authorList>
    </citation>
    <scope>NUCLEOTIDE SEQUENCE [LARGE SCALE GENOMIC DNA]</scope>
    <source>
        <strain evidence="13 14">ATCC BAA-1496</strain>
    </source>
</reference>
<evidence type="ECO:0000256" key="6">
    <source>
        <dbReference type="ARBA" id="ARBA00038058"/>
    </source>
</evidence>
<evidence type="ECO:0000256" key="2">
    <source>
        <dbReference type="ARBA" id="ARBA00022741"/>
    </source>
</evidence>
<feature type="compositionally biased region" description="Basic and acidic residues" evidence="11">
    <location>
        <begin position="679"/>
        <end position="688"/>
    </location>
</feature>
<comment type="caution">
    <text evidence="13">The sequence shown here is derived from an EMBL/GenBank/DDBJ whole genome shotgun (WGS) entry which is preliminary data.</text>
</comment>
<evidence type="ECO:0000256" key="7">
    <source>
        <dbReference type="ARBA" id="ARBA00044969"/>
    </source>
</evidence>
<evidence type="ECO:0000313" key="13">
    <source>
        <dbReference type="EMBL" id="PRY63685.1"/>
    </source>
</evidence>
<dbReference type="Pfam" id="PF13307">
    <property type="entry name" value="Helicase_C_2"/>
    <property type="match status" value="1"/>
</dbReference>
<protein>
    <recommendedName>
        <fullName evidence="9">ATP-dependent helicase DinG</fullName>
        <ecNumber evidence="7">5.6.2.3</ecNumber>
    </recommendedName>
    <alternativeName>
        <fullName evidence="10">DNA 5'-3' helicase DinG</fullName>
    </alternativeName>
</protein>
<dbReference type="GO" id="GO:0016818">
    <property type="term" value="F:hydrolase activity, acting on acid anhydrides, in phosphorus-containing anhydrides"/>
    <property type="evidence" value="ECO:0007669"/>
    <property type="project" value="InterPro"/>
</dbReference>
<dbReference type="Gene3D" id="3.40.50.300">
    <property type="entry name" value="P-loop containing nucleotide triphosphate hydrolases"/>
    <property type="match status" value="2"/>
</dbReference>
<dbReference type="InterPro" id="IPR011545">
    <property type="entry name" value="DEAD/DEAH_box_helicase_dom"/>
</dbReference>
<dbReference type="SMART" id="SM00487">
    <property type="entry name" value="DEXDc"/>
    <property type="match status" value="1"/>
</dbReference>
<keyword evidence="14" id="KW-1185">Reference proteome</keyword>
<keyword evidence="2" id="KW-0547">Nucleotide-binding</keyword>
<dbReference type="RefSeq" id="WP_106295991.1">
    <property type="nucleotide sequence ID" value="NZ_PVTI01000001.1"/>
</dbReference>
<dbReference type="GO" id="GO:0043139">
    <property type="term" value="F:5'-3' DNA helicase activity"/>
    <property type="evidence" value="ECO:0007669"/>
    <property type="project" value="UniProtKB-EC"/>
</dbReference>
<dbReference type="OrthoDB" id="9805194at2"/>
<dbReference type="EMBL" id="PVTI01000001">
    <property type="protein sequence ID" value="PRY63685.1"/>
    <property type="molecule type" value="Genomic_DNA"/>
</dbReference>
<keyword evidence="5" id="KW-0067">ATP-binding</keyword>
<evidence type="ECO:0000256" key="4">
    <source>
        <dbReference type="ARBA" id="ARBA00022806"/>
    </source>
</evidence>
<evidence type="ECO:0000256" key="9">
    <source>
        <dbReference type="ARBA" id="ARBA00073590"/>
    </source>
</evidence>
<keyword evidence="3" id="KW-0378">Hydrolase</keyword>
<evidence type="ECO:0000256" key="8">
    <source>
        <dbReference type="ARBA" id="ARBA00048954"/>
    </source>
</evidence>
<dbReference type="SMART" id="SM00491">
    <property type="entry name" value="HELICc2"/>
    <property type="match status" value="1"/>
</dbReference>
<evidence type="ECO:0000259" key="12">
    <source>
        <dbReference type="PROSITE" id="PS51193"/>
    </source>
</evidence>
<dbReference type="GO" id="GO:0003676">
    <property type="term" value="F:nucleic acid binding"/>
    <property type="evidence" value="ECO:0007669"/>
    <property type="project" value="InterPro"/>
</dbReference>
<accession>A0A2T0V0H3</accession>
<dbReference type="SUPFAM" id="SSF52540">
    <property type="entry name" value="P-loop containing nucleoside triphosphate hydrolases"/>
    <property type="match status" value="1"/>
</dbReference>
<dbReference type="InterPro" id="IPR045028">
    <property type="entry name" value="DinG/Rad3-like"/>
</dbReference>
<comment type="cofactor">
    <cofactor evidence="1">
        <name>[4Fe-4S] cluster</name>
        <dbReference type="ChEBI" id="CHEBI:49883"/>
    </cofactor>
</comment>
<organism evidence="13 14">
    <name type="scientific">Knoellia remsis</name>
    <dbReference type="NCBI Taxonomy" id="407159"/>
    <lineage>
        <taxon>Bacteria</taxon>
        <taxon>Bacillati</taxon>
        <taxon>Actinomycetota</taxon>
        <taxon>Actinomycetes</taxon>
        <taxon>Micrococcales</taxon>
        <taxon>Intrasporangiaceae</taxon>
        <taxon>Knoellia</taxon>
    </lineage>
</organism>